<feature type="compositionally biased region" description="Polar residues" evidence="1">
    <location>
        <begin position="296"/>
        <end position="308"/>
    </location>
</feature>
<keyword evidence="2" id="KW-0812">Transmembrane</keyword>
<feature type="compositionally biased region" description="Low complexity" evidence="1">
    <location>
        <begin position="425"/>
        <end position="442"/>
    </location>
</feature>
<feature type="signal peptide" evidence="3">
    <location>
        <begin position="1"/>
        <end position="20"/>
    </location>
</feature>
<feature type="region of interest" description="Disordered" evidence="1">
    <location>
        <begin position="296"/>
        <end position="339"/>
    </location>
</feature>
<proteinExistence type="predicted"/>
<feature type="transmembrane region" description="Helical" evidence="2">
    <location>
        <begin position="217"/>
        <end position="240"/>
    </location>
</feature>
<keyword evidence="3" id="KW-0732">Signal</keyword>
<keyword evidence="2" id="KW-1133">Transmembrane helix</keyword>
<dbReference type="AlphaFoldDB" id="A0A7R8D0D4"/>
<gene>
    <name evidence="4" type="ORF">LSAA_11785</name>
</gene>
<feature type="compositionally biased region" description="Pro residues" evidence="1">
    <location>
        <begin position="410"/>
        <end position="424"/>
    </location>
</feature>
<keyword evidence="5" id="KW-1185">Reference proteome</keyword>
<feature type="chain" id="PRO_5043389023" evidence="3">
    <location>
        <begin position="21"/>
        <end position="478"/>
    </location>
</feature>
<organism evidence="4 5">
    <name type="scientific">Lepeophtheirus salmonis</name>
    <name type="common">Salmon louse</name>
    <name type="synonym">Caligus salmonis</name>
    <dbReference type="NCBI Taxonomy" id="72036"/>
    <lineage>
        <taxon>Eukaryota</taxon>
        <taxon>Metazoa</taxon>
        <taxon>Ecdysozoa</taxon>
        <taxon>Arthropoda</taxon>
        <taxon>Crustacea</taxon>
        <taxon>Multicrustacea</taxon>
        <taxon>Hexanauplia</taxon>
        <taxon>Copepoda</taxon>
        <taxon>Siphonostomatoida</taxon>
        <taxon>Caligidae</taxon>
        <taxon>Lepeophtheirus</taxon>
    </lineage>
</organism>
<evidence type="ECO:0000313" key="4">
    <source>
        <dbReference type="EMBL" id="CAF2982911.1"/>
    </source>
</evidence>
<feature type="region of interest" description="Disordered" evidence="1">
    <location>
        <begin position="410"/>
        <end position="453"/>
    </location>
</feature>
<name>A0A7R8D0D4_LEPSM</name>
<evidence type="ECO:0000256" key="1">
    <source>
        <dbReference type="SAM" id="MobiDB-lite"/>
    </source>
</evidence>
<reference evidence="4" key="1">
    <citation type="submission" date="2021-02" db="EMBL/GenBank/DDBJ databases">
        <authorList>
            <person name="Bekaert M."/>
        </authorList>
    </citation>
    <scope>NUCLEOTIDE SEQUENCE</scope>
    <source>
        <strain evidence="4">IoA-00</strain>
    </source>
</reference>
<feature type="compositionally biased region" description="Basic and acidic residues" evidence="1">
    <location>
        <begin position="315"/>
        <end position="337"/>
    </location>
</feature>
<feature type="compositionally biased region" description="Acidic residues" evidence="1">
    <location>
        <begin position="66"/>
        <end position="75"/>
    </location>
</feature>
<feature type="region of interest" description="Disordered" evidence="1">
    <location>
        <begin position="48"/>
        <end position="79"/>
    </location>
</feature>
<evidence type="ECO:0000256" key="3">
    <source>
        <dbReference type="SAM" id="SignalP"/>
    </source>
</evidence>
<dbReference type="Proteomes" id="UP000675881">
    <property type="component" value="Chromosome 6"/>
</dbReference>
<dbReference type="OrthoDB" id="8197805at2759"/>
<dbReference type="EMBL" id="HG994585">
    <property type="protein sequence ID" value="CAF2982911.1"/>
    <property type="molecule type" value="Genomic_DNA"/>
</dbReference>
<evidence type="ECO:0000256" key="2">
    <source>
        <dbReference type="SAM" id="Phobius"/>
    </source>
</evidence>
<keyword evidence="2" id="KW-0472">Membrane</keyword>
<accession>A0A7R8D0D4</accession>
<evidence type="ECO:0000313" key="5">
    <source>
        <dbReference type="Proteomes" id="UP000675881"/>
    </source>
</evidence>
<sequence length="478" mass="52898">MKTSPLLIAFLYLLVQGIDATIDGGGGINSNIEYDDLNFQMFDGEKHSRQVKRSTQRSIPSSHLDYEEDEEEMEERPDPSTGDWKWCLLYLTGNATILQIRREDFIKYLRINIASLISSSYDHVFFNSISYAPSILVNVSLNFKDHRHSKIVSSLNSLSRHNDTLFDLSGTHYNLTDFLPSYALTAPKSEVTPFASAADSGDSISSNGLNSPHEIEAIIYVVVGGAIALLLTASLLFTVCQCVVIPKRRRASEEQQSRVGGRRKSGVSEYSLDNYQKHQGFSDSLLASPADTDVTAMTPSVSGHSSSFIPVESSDFGRRPHSRIESRDGGSDDDKKQRAPYLLQRDIIYHRNQDDDEDDNLTPLLFAPRKSVSKPASVIGSMDYQTVVIQDPNYHFNRPSSALSSFKPLPPPASFASPPAPPPSVLLSPTSSTTSSRSGQPPRKWSRINRPSDEEIARDVQIVFQNMGLDSGPLLPSH</sequence>
<protein>
    <submittedName>
        <fullName evidence="4">(salmon louse) hypothetical protein</fullName>
    </submittedName>
</protein>